<protein>
    <submittedName>
        <fullName evidence="1">Uncharacterized protein</fullName>
    </submittedName>
</protein>
<name>U9US83_RHIID</name>
<dbReference type="HOGENOM" id="CLU_3088365_0_0_1"/>
<proteinExistence type="predicted"/>
<evidence type="ECO:0000313" key="1">
    <source>
        <dbReference type="EMBL" id="ESA23235.1"/>
    </source>
</evidence>
<accession>U9US83</accession>
<gene>
    <name evidence="1" type="ORF">GLOINDRAFT_15645</name>
</gene>
<organism evidence="1">
    <name type="scientific">Rhizophagus irregularis (strain DAOM 181602 / DAOM 197198 / MUCL 43194)</name>
    <name type="common">Arbuscular mycorrhizal fungus</name>
    <name type="synonym">Glomus intraradices</name>
    <dbReference type="NCBI Taxonomy" id="747089"/>
    <lineage>
        <taxon>Eukaryota</taxon>
        <taxon>Fungi</taxon>
        <taxon>Fungi incertae sedis</taxon>
        <taxon>Mucoromycota</taxon>
        <taxon>Glomeromycotina</taxon>
        <taxon>Glomeromycetes</taxon>
        <taxon>Glomerales</taxon>
        <taxon>Glomeraceae</taxon>
        <taxon>Rhizophagus</taxon>
    </lineage>
</organism>
<dbReference type="EMBL" id="KI274931">
    <property type="protein sequence ID" value="ESA23235.1"/>
    <property type="molecule type" value="Genomic_DNA"/>
</dbReference>
<reference evidence="1" key="1">
    <citation type="submission" date="2013-07" db="EMBL/GenBank/DDBJ databases">
        <title>The genome of an arbuscular mycorrhizal fungus provides insights into the evolution of the oldest plant symbiosis.</title>
        <authorList>
            <consortium name="DOE Joint Genome Institute"/>
            <person name="Tisserant E."/>
            <person name="Malbreil M."/>
            <person name="Kuo A."/>
            <person name="Kohler A."/>
            <person name="Symeonidi A."/>
            <person name="Balestrini R."/>
            <person name="Charron P."/>
            <person name="Duensing N."/>
            <person name="Frei-dit-Frey N."/>
            <person name="Gianinazzi-Pearson V."/>
            <person name="Gilbert B."/>
            <person name="Handa Y."/>
            <person name="Hijri M."/>
            <person name="Kaul R."/>
            <person name="Kawaguchi M."/>
            <person name="Krajinski F."/>
            <person name="Lammers P."/>
            <person name="Lapierre D."/>
            <person name="Masclaux F.G."/>
            <person name="Murat C."/>
            <person name="Morin E."/>
            <person name="Ndikumana S."/>
            <person name="Pagni M."/>
            <person name="Petitpierre D."/>
            <person name="Requena N."/>
            <person name="Rosikiewicz P."/>
            <person name="Riley R."/>
            <person name="Saito K."/>
            <person name="San Clemente H."/>
            <person name="Shapiro H."/>
            <person name="van Tuinen D."/>
            <person name="Becard G."/>
            <person name="Bonfante P."/>
            <person name="Paszkowski U."/>
            <person name="Shachar-Hill Y."/>
            <person name="Young J.P."/>
            <person name="Sanders I.R."/>
            <person name="Henrissat B."/>
            <person name="Rensing S.A."/>
            <person name="Grigoriev I.V."/>
            <person name="Corradi N."/>
            <person name="Roux C."/>
            <person name="Martin F."/>
        </authorList>
    </citation>
    <scope>NUCLEOTIDE SEQUENCE</scope>
    <source>
        <strain evidence="1">DAOM 197198</strain>
    </source>
</reference>
<dbReference type="AlphaFoldDB" id="U9US83"/>
<sequence>MYFPIFVSCLTLGVFPWIYIKSDVFIIIEIVYLKSHVYLVNASLQHFSSGHQ</sequence>